<dbReference type="InterPro" id="IPR012547">
    <property type="entry name" value="PDDEXK_9"/>
</dbReference>
<evidence type="ECO:0000259" key="1">
    <source>
        <dbReference type="Pfam" id="PF09820"/>
    </source>
</evidence>
<name>A0A165ZTV1_9EURY</name>
<gene>
    <name evidence="2" type="ORF">MBCUR_15160</name>
</gene>
<accession>A0A165ZTV1</accession>
<reference evidence="2 3" key="1">
    <citation type="submission" date="2016-04" db="EMBL/GenBank/DDBJ databases">
        <title>Genome sequence of Methanobrevibacter curvatus DSM 11111.</title>
        <authorList>
            <person name="Poehlein A."/>
            <person name="Seedorf H."/>
            <person name="Daniel R."/>
        </authorList>
    </citation>
    <scope>NUCLEOTIDE SEQUENCE [LARGE SCALE GENOMIC DNA]</scope>
    <source>
        <strain evidence="2 3">DSM 11111</strain>
    </source>
</reference>
<evidence type="ECO:0000313" key="3">
    <source>
        <dbReference type="Proteomes" id="UP000077245"/>
    </source>
</evidence>
<comment type="caution">
    <text evidence="2">The sequence shown here is derived from an EMBL/GenBank/DDBJ whole genome shotgun (WGS) entry which is preliminary data.</text>
</comment>
<proteinExistence type="predicted"/>
<dbReference type="EMBL" id="LWMV01000192">
    <property type="protein sequence ID" value="KZX11154.1"/>
    <property type="molecule type" value="Genomic_DNA"/>
</dbReference>
<dbReference type="Gene3D" id="3.40.50.300">
    <property type="entry name" value="P-loop containing nucleotide triphosphate hydrolases"/>
    <property type="match status" value="1"/>
</dbReference>
<dbReference type="Pfam" id="PF08011">
    <property type="entry name" value="PDDEXK_9"/>
    <property type="match status" value="1"/>
</dbReference>
<protein>
    <submittedName>
        <fullName evidence="2">Putative AAA-ATPase</fullName>
    </submittedName>
</protein>
<dbReference type="AlphaFoldDB" id="A0A165ZTV1"/>
<dbReference type="Pfam" id="PF09820">
    <property type="entry name" value="AAA-ATPase_like"/>
    <property type="match status" value="1"/>
</dbReference>
<dbReference type="PATRIC" id="fig|49547.3.peg.1618"/>
<dbReference type="PANTHER" id="PTHR34825:SF1">
    <property type="entry name" value="AAA-ATPASE-LIKE DOMAIN-CONTAINING PROTEIN"/>
    <property type="match status" value="1"/>
</dbReference>
<dbReference type="Proteomes" id="UP000077245">
    <property type="component" value="Unassembled WGS sequence"/>
</dbReference>
<organism evidence="2 3">
    <name type="scientific">Methanobrevibacter curvatus</name>
    <dbReference type="NCBI Taxonomy" id="49547"/>
    <lineage>
        <taxon>Archaea</taxon>
        <taxon>Methanobacteriati</taxon>
        <taxon>Methanobacteriota</taxon>
        <taxon>Methanomada group</taxon>
        <taxon>Methanobacteria</taxon>
        <taxon>Methanobacteriales</taxon>
        <taxon>Methanobacteriaceae</taxon>
        <taxon>Methanobrevibacter</taxon>
    </lineage>
</organism>
<evidence type="ECO:0000313" key="2">
    <source>
        <dbReference type="EMBL" id="KZX11154.1"/>
    </source>
</evidence>
<dbReference type="InterPro" id="IPR027417">
    <property type="entry name" value="P-loop_NTPase"/>
</dbReference>
<dbReference type="PANTHER" id="PTHR34825">
    <property type="entry name" value="CONSERVED PROTEIN, WITH A WEAK D-GALACTARATE DEHYDRATASE/ALTRONATE HYDROLASE DOMAIN"/>
    <property type="match status" value="1"/>
</dbReference>
<keyword evidence="3" id="KW-1185">Reference proteome</keyword>
<feature type="domain" description="AAA-ATPase-like" evidence="1">
    <location>
        <begin position="8"/>
        <end position="204"/>
    </location>
</feature>
<dbReference type="InterPro" id="IPR018631">
    <property type="entry name" value="AAA-ATPase-like_dom"/>
</dbReference>
<sequence>MKLMDKLPVGIQTFSEIREEGYVYVDKTKYIHDLITMGKLYFLSRPRRFGKSLLVSTLKEVFEGNKKLFKRLYIYDKWDWDKKYPVIVLDFGKLSYKSSEILESSLNNFIDRLARKYSISLISTELADKFGELIEEIYESLKQKIVILIDEYDKPIIDNITNLEIADENRNVLNSFYQVLKASDEFIKFIFITGISKFSSTSIFSGLNNLADITLDENCCNICGYTHRELEKYFKEHIETLAKKESLNYKETVNKIEDWYDGYSWDGKTKVYNPFSTLLLFNKREFSNYWFSSGTPTFLMETLKKENNLQPIIQPIPATEDDLDTFEIENIHPTTLLFQTGYLTIKEKSKNYGDIEYILDIPNYEVRQSLIRRLVKAYTNLSTGNLKELKDKTYTSILNKDSKGFIDVLESIYHRLSYPIKGDDEKYYHGIFLVALYLLRVDSQGEVTTYSGRADTIFKIKDKTIITEIKYSSTKSTKTIINKAFKQIKEKKYYTRYKDENPIYLALAFSKNDIDCEFREKL</sequence>
<dbReference type="SUPFAM" id="SSF52540">
    <property type="entry name" value="P-loop containing nucleoside triphosphate hydrolases"/>
    <property type="match status" value="1"/>
</dbReference>